<dbReference type="Proteomes" id="UP000639403">
    <property type="component" value="Unassembled WGS sequence"/>
</dbReference>
<protein>
    <submittedName>
        <fullName evidence="2">Uncharacterized protein</fullName>
    </submittedName>
</protein>
<feature type="region of interest" description="Disordered" evidence="1">
    <location>
        <begin position="122"/>
        <end position="146"/>
    </location>
</feature>
<proteinExistence type="predicted"/>
<evidence type="ECO:0000313" key="3">
    <source>
        <dbReference type="Proteomes" id="UP000639403"/>
    </source>
</evidence>
<comment type="caution">
    <text evidence="2">The sequence shown here is derived from an EMBL/GenBank/DDBJ whole genome shotgun (WGS) entry which is preliminary data.</text>
</comment>
<evidence type="ECO:0000313" key="2">
    <source>
        <dbReference type="EMBL" id="KAF9802960.1"/>
    </source>
</evidence>
<organism evidence="2 3">
    <name type="scientific">Rhodonia placenta</name>
    <dbReference type="NCBI Taxonomy" id="104341"/>
    <lineage>
        <taxon>Eukaryota</taxon>
        <taxon>Fungi</taxon>
        <taxon>Dikarya</taxon>
        <taxon>Basidiomycota</taxon>
        <taxon>Agaricomycotina</taxon>
        <taxon>Agaricomycetes</taxon>
        <taxon>Polyporales</taxon>
        <taxon>Adustoporiaceae</taxon>
        <taxon>Rhodonia</taxon>
    </lineage>
</organism>
<gene>
    <name evidence="2" type="ORF">IEO21_09786</name>
</gene>
<reference evidence="2" key="1">
    <citation type="submission" date="2020-11" db="EMBL/GenBank/DDBJ databases">
        <authorList>
            <person name="Koelle M."/>
            <person name="Horta M.A.C."/>
            <person name="Nowrousian M."/>
            <person name="Ohm R.A."/>
            <person name="Benz P."/>
            <person name="Pilgard A."/>
        </authorList>
    </citation>
    <scope>NUCLEOTIDE SEQUENCE</scope>
    <source>
        <strain evidence="2">FPRL280</strain>
    </source>
</reference>
<sequence>MITNCVSAEVEPCYILPPDTPQPLVYTYHVIAEDEQPPDSGTPQDHTIIPLATTADCSYRSLGWHELSANLHLMTIRVGREFIKRPLHYEHALSKDVLVHIPTIALVHPDAVEPISPHIERESPVEGIPCPRKRKRCPETETGEVPAKRMRTSVTGCNASNIKDAIRFGPHPRCMITGCVSADVEGCYILPPDMPQRFIDNVMQNVPGSYNSARCRAPGNIIFLRRDLRELWETDRLLVILHPDHLMGKIYRTVFQYGVIAEDEHPPDSCATMGNPITPAVMAAPCSYRSLGWHELNADRRLMMLRAGQKLSKRPLHYQHILRDLLPYKENNFAYTTIRWHGSWTRTFPFERVPGRRLWATGELAPFPDGYFRKFRRQYCSPLSDDDAVRFPRPFRPILSGMKRKCSGDTIVSSQAYIADENAQREVSIRQWCLDCDQVRDEWTMGPPADLEDATLLAYQQEEAGDVLPIVMNIQNGLLGNLIDPSSRIEVLTSRCLADPNALILTPPIRAALGLSAASQSVLPAAPMTCAVLARRHTASGSRRYIPLCMLEEDGLRYNTIVSSSRTYDPNVFSDFVVSQTERLHTDPADEWRQTPTPSSNWSIDEWHTGVIALYPTASSLDKLKDDTAALCCSASHSK</sequence>
<accession>A0A8H7NTU6</accession>
<dbReference type="EMBL" id="JADOXO010000539">
    <property type="protein sequence ID" value="KAF9802960.1"/>
    <property type="molecule type" value="Genomic_DNA"/>
</dbReference>
<evidence type="ECO:0000256" key="1">
    <source>
        <dbReference type="SAM" id="MobiDB-lite"/>
    </source>
</evidence>
<dbReference type="AlphaFoldDB" id="A0A8H7NTU6"/>
<name>A0A8H7NTU6_9APHY</name>
<reference evidence="2" key="2">
    <citation type="journal article" name="Front. Microbiol.">
        <title>Degradative Capacity of Two Strains of Rhodonia placenta: From Phenotype to Genotype.</title>
        <authorList>
            <person name="Kolle M."/>
            <person name="Horta M.A.C."/>
            <person name="Nowrousian M."/>
            <person name="Ohm R.A."/>
            <person name="Benz J.P."/>
            <person name="Pilgard A."/>
        </authorList>
    </citation>
    <scope>NUCLEOTIDE SEQUENCE</scope>
    <source>
        <strain evidence="2">FPRL280</strain>
    </source>
</reference>